<comment type="caution">
    <text evidence="1">The sequence shown here is derived from an EMBL/GenBank/DDBJ whole genome shotgun (WGS) entry which is preliminary data.</text>
</comment>
<gene>
    <name evidence="1" type="ORF">ABT272_28720</name>
</gene>
<evidence type="ECO:0000313" key="2">
    <source>
        <dbReference type="Proteomes" id="UP001470023"/>
    </source>
</evidence>
<dbReference type="RefSeq" id="WP_352064716.1">
    <property type="nucleotide sequence ID" value="NZ_JBEPAZ010000031.1"/>
</dbReference>
<dbReference type="Proteomes" id="UP001470023">
    <property type="component" value="Unassembled WGS sequence"/>
</dbReference>
<protein>
    <submittedName>
        <fullName evidence="1">Uncharacterized protein</fullName>
    </submittedName>
</protein>
<evidence type="ECO:0000313" key="1">
    <source>
        <dbReference type="EMBL" id="MER6431678.1"/>
    </source>
</evidence>
<reference evidence="1 2" key="1">
    <citation type="submission" date="2024-06" db="EMBL/GenBank/DDBJ databases">
        <title>The Natural Products Discovery Center: Release of the First 8490 Sequenced Strains for Exploring Actinobacteria Biosynthetic Diversity.</title>
        <authorList>
            <person name="Kalkreuter E."/>
            <person name="Kautsar S.A."/>
            <person name="Yang D."/>
            <person name="Bader C.D."/>
            <person name="Teijaro C.N."/>
            <person name="Fluegel L."/>
            <person name="Davis C.M."/>
            <person name="Simpson J.R."/>
            <person name="Lauterbach L."/>
            <person name="Steele A.D."/>
            <person name="Gui C."/>
            <person name="Meng S."/>
            <person name="Li G."/>
            <person name="Viehrig K."/>
            <person name="Ye F."/>
            <person name="Su P."/>
            <person name="Kiefer A.F."/>
            <person name="Nichols A."/>
            <person name="Cepeda A.J."/>
            <person name="Yan W."/>
            <person name="Fan B."/>
            <person name="Jiang Y."/>
            <person name="Adhikari A."/>
            <person name="Zheng C.-J."/>
            <person name="Schuster L."/>
            <person name="Cowan T.M."/>
            <person name="Smanski M.J."/>
            <person name="Chevrette M.G."/>
            <person name="De Carvalho L.P.S."/>
            <person name="Shen B."/>
        </authorList>
    </citation>
    <scope>NUCLEOTIDE SEQUENCE [LARGE SCALE GENOMIC DNA]</scope>
    <source>
        <strain evidence="1 2">NPDC001166</strain>
    </source>
</reference>
<accession>A0ABV1UD82</accession>
<name>A0ABV1UD82_9ACTN</name>
<organism evidence="1 2">
    <name type="scientific">Streptomyces sp. 900105245</name>
    <dbReference type="NCBI Taxonomy" id="3154379"/>
    <lineage>
        <taxon>Bacteria</taxon>
        <taxon>Bacillati</taxon>
        <taxon>Actinomycetota</taxon>
        <taxon>Actinomycetes</taxon>
        <taxon>Kitasatosporales</taxon>
        <taxon>Streptomycetaceae</taxon>
        <taxon>Streptomyces</taxon>
    </lineage>
</organism>
<dbReference type="EMBL" id="JBEPAZ010000031">
    <property type="protein sequence ID" value="MER6431678.1"/>
    <property type="molecule type" value="Genomic_DNA"/>
</dbReference>
<sequence>MPLIVLRCPPDLGSVDVNQYGRLAQQHWQELRPGSIAQLDDLETFFTQLGNDVQDEVRARWTAQRLGTPTVAGESYLERAGRLRQMRHEAEADVLRELVLLPADDDADLTDDPHLNEAQVVQEQWREHHLHELLAGRSAPGDFSAAERERLRAGAPARLVELTGLSDEALRRQGLL</sequence>
<proteinExistence type="predicted"/>
<keyword evidence="2" id="KW-1185">Reference proteome</keyword>